<keyword evidence="11 12" id="KW-0807">Transducer</keyword>
<evidence type="ECO:0000259" key="14">
    <source>
        <dbReference type="PROSITE" id="PS50262"/>
    </source>
</evidence>
<dbReference type="GO" id="GO:0004930">
    <property type="term" value="F:G protein-coupled receptor activity"/>
    <property type="evidence" value="ECO:0007669"/>
    <property type="project" value="UniProtKB-KW"/>
</dbReference>
<evidence type="ECO:0000256" key="1">
    <source>
        <dbReference type="ARBA" id="ARBA00004651"/>
    </source>
</evidence>
<keyword evidence="6 13" id="KW-1133">Transmembrane helix</keyword>
<keyword evidence="5 13" id="KW-0552">Olfaction</keyword>
<feature type="transmembrane region" description="Helical" evidence="13">
    <location>
        <begin position="199"/>
        <end position="224"/>
    </location>
</feature>
<keyword evidence="3 13" id="KW-0716">Sensory transduction</keyword>
<keyword evidence="16" id="KW-1185">Reference proteome</keyword>
<feature type="transmembrane region" description="Helical" evidence="13">
    <location>
        <begin position="98"/>
        <end position="119"/>
    </location>
</feature>
<evidence type="ECO:0000256" key="3">
    <source>
        <dbReference type="ARBA" id="ARBA00022606"/>
    </source>
</evidence>
<evidence type="ECO:0000256" key="8">
    <source>
        <dbReference type="ARBA" id="ARBA00023136"/>
    </source>
</evidence>
<keyword evidence="4 12" id="KW-0812">Transmembrane</keyword>
<comment type="caution">
    <text evidence="15">The sequence shown here is derived from an EMBL/GenBank/DDBJ whole genome shotgun (WGS) entry which is preliminary data.</text>
</comment>
<evidence type="ECO:0000256" key="2">
    <source>
        <dbReference type="ARBA" id="ARBA00022475"/>
    </source>
</evidence>
<name>A0AAV3A3G5_PYXAD</name>
<gene>
    <name evidence="15" type="ORF">GDO54_014838</name>
</gene>
<sequence>MIINQTAVTEFILIGLPSNWIVEILLFNLFSLLFVASLVGNFFVIFLICTSSNLHIPMYFFLANYAFMEVTLTCVVTPKVLSILVSEKKSISYAGCLLQSYCFFLLGTADMILIAVMSYDRYLAVCRPLHYTNMMTANQCIILVFLSWFGGLLSVNIASIFKIGLPYCGPNRINHFFCDSVPLMQLACMNTHYIQILDFLLFSVVILGTLIFIIFTYTYILVTIFQIPSANGRQKAFSTCTSHFTIMVIVYSSSIFLYVTPRTGKSLELSKVMSAIIIFIIPVTNPFIFTLRNKQVQQVMANSLNRFRK</sequence>
<feature type="transmembrane region" description="Helical" evidence="13">
    <location>
        <begin position="236"/>
        <end position="260"/>
    </location>
</feature>
<dbReference type="InterPro" id="IPR000725">
    <property type="entry name" value="Olfact_rcpt"/>
</dbReference>
<evidence type="ECO:0000256" key="6">
    <source>
        <dbReference type="ARBA" id="ARBA00022989"/>
    </source>
</evidence>
<dbReference type="SUPFAM" id="SSF81321">
    <property type="entry name" value="Family A G protein-coupled receptor-like"/>
    <property type="match status" value="1"/>
</dbReference>
<accession>A0AAV3A3G5</accession>
<dbReference type="PANTHER" id="PTHR26454:SF18">
    <property type="entry name" value="OLFACTORY RECEPTOR 6C76"/>
    <property type="match status" value="1"/>
</dbReference>
<comment type="subcellular location">
    <subcellularLocation>
        <location evidence="1 13">Cell membrane</location>
        <topology evidence="1 13">Multi-pass membrane protein</topology>
    </subcellularLocation>
</comment>
<dbReference type="AlphaFoldDB" id="A0AAV3A3G5"/>
<dbReference type="InterPro" id="IPR000276">
    <property type="entry name" value="GPCR_Rhodpsn"/>
</dbReference>
<evidence type="ECO:0000256" key="7">
    <source>
        <dbReference type="ARBA" id="ARBA00023040"/>
    </source>
</evidence>
<proteinExistence type="inferred from homology"/>
<dbReference type="PANTHER" id="PTHR26454">
    <property type="entry name" value="OLFACTORY RECEPTOR"/>
    <property type="match status" value="1"/>
</dbReference>
<evidence type="ECO:0000256" key="11">
    <source>
        <dbReference type="ARBA" id="ARBA00023224"/>
    </source>
</evidence>
<evidence type="ECO:0000256" key="10">
    <source>
        <dbReference type="ARBA" id="ARBA00023180"/>
    </source>
</evidence>
<reference evidence="15" key="1">
    <citation type="thesis" date="2020" institute="ProQuest LLC" country="789 East Eisenhower Parkway, Ann Arbor, MI, USA">
        <title>Comparative Genomics and Chromosome Evolution.</title>
        <authorList>
            <person name="Mudd A.B."/>
        </authorList>
    </citation>
    <scope>NUCLEOTIDE SEQUENCE</scope>
    <source>
        <strain evidence="15">1538</strain>
        <tissue evidence="15">Blood</tissue>
    </source>
</reference>
<evidence type="ECO:0000313" key="15">
    <source>
        <dbReference type="EMBL" id="DBA18947.1"/>
    </source>
</evidence>
<evidence type="ECO:0000256" key="4">
    <source>
        <dbReference type="ARBA" id="ARBA00022692"/>
    </source>
</evidence>
<dbReference type="PROSITE" id="PS00237">
    <property type="entry name" value="G_PROTEIN_RECEP_F1_1"/>
    <property type="match status" value="1"/>
</dbReference>
<evidence type="ECO:0000256" key="5">
    <source>
        <dbReference type="ARBA" id="ARBA00022725"/>
    </source>
</evidence>
<evidence type="ECO:0000256" key="12">
    <source>
        <dbReference type="RuleBase" id="RU000688"/>
    </source>
</evidence>
<comment type="similarity">
    <text evidence="12">Belongs to the G-protein coupled receptor 1 family.</text>
</comment>
<dbReference type="GO" id="GO:0004984">
    <property type="term" value="F:olfactory receptor activity"/>
    <property type="evidence" value="ECO:0007669"/>
    <property type="project" value="InterPro"/>
</dbReference>
<dbReference type="Pfam" id="PF13853">
    <property type="entry name" value="7tm_4"/>
    <property type="match status" value="1"/>
</dbReference>
<dbReference type="PRINTS" id="PR00245">
    <property type="entry name" value="OLFACTORYR"/>
</dbReference>
<dbReference type="EMBL" id="DYDO01000008">
    <property type="protein sequence ID" value="DBA18947.1"/>
    <property type="molecule type" value="Genomic_DNA"/>
</dbReference>
<dbReference type="PRINTS" id="PR00237">
    <property type="entry name" value="GPCRRHODOPSN"/>
</dbReference>
<dbReference type="Proteomes" id="UP001181693">
    <property type="component" value="Unassembled WGS sequence"/>
</dbReference>
<keyword evidence="8 13" id="KW-0472">Membrane</keyword>
<keyword evidence="7 12" id="KW-0297">G-protein coupled receptor</keyword>
<feature type="transmembrane region" description="Helical" evidence="13">
    <location>
        <begin position="272"/>
        <end position="291"/>
    </location>
</feature>
<protein>
    <recommendedName>
        <fullName evidence="13">Olfactory receptor</fullName>
    </recommendedName>
</protein>
<feature type="transmembrane region" description="Helical" evidence="13">
    <location>
        <begin position="20"/>
        <end position="47"/>
    </location>
</feature>
<dbReference type="Gene3D" id="1.20.1070.10">
    <property type="entry name" value="Rhodopsin 7-helix transmembrane proteins"/>
    <property type="match status" value="1"/>
</dbReference>
<keyword evidence="9 12" id="KW-0675">Receptor</keyword>
<evidence type="ECO:0000256" key="13">
    <source>
        <dbReference type="RuleBase" id="RU363047"/>
    </source>
</evidence>
<organism evidence="15 16">
    <name type="scientific">Pyxicephalus adspersus</name>
    <name type="common">African bullfrog</name>
    <dbReference type="NCBI Taxonomy" id="30357"/>
    <lineage>
        <taxon>Eukaryota</taxon>
        <taxon>Metazoa</taxon>
        <taxon>Chordata</taxon>
        <taxon>Craniata</taxon>
        <taxon>Vertebrata</taxon>
        <taxon>Euteleostomi</taxon>
        <taxon>Amphibia</taxon>
        <taxon>Batrachia</taxon>
        <taxon>Anura</taxon>
        <taxon>Neobatrachia</taxon>
        <taxon>Ranoidea</taxon>
        <taxon>Pyxicephalidae</taxon>
        <taxon>Pyxicephalinae</taxon>
        <taxon>Pyxicephalus</taxon>
    </lineage>
</organism>
<dbReference type="FunFam" id="1.20.1070.10:FF:000010">
    <property type="entry name" value="Olfactory receptor"/>
    <property type="match status" value="1"/>
</dbReference>
<dbReference type="PROSITE" id="PS50262">
    <property type="entry name" value="G_PROTEIN_RECEP_F1_2"/>
    <property type="match status" value="1"/>
</dbReference>
<keyword evidence="2 13" id="KW-1003">Cell membrane</keyword>
<keyword evidence="10" id="KW-0325">Glycoprotein</keyword>
<feature type="transmembrane region" description="Helical" evidence="13">
    <location>
        <begin position="140"/>
        <end position="161"/>
    </location>
</feature>
<dbReference type="GO" id="GO:0005886">
    <property type="term" value="C:plasma membrane"/>
    <property type="evidence" value="ECO:0007669"/>
    <property type="project" value="UniProtKB-SubCell"/>
</dbReference>
<evidence type="ECO:0000313" key="16">
    <source>
        <dbReference type="Proteomes" id="UP001181693"/>
    </source>
</evidence>
<dbReference type="InterPro" id="IPR047132">
    <property type="entry name" value="Olfact_rcpt_6C-like"/>
</dbReference>
<feature type="transmembrane region" description="Helical" evidence="13">
    <location>
        <begin position="59"/>
        <end position="78"/>
    </location>
</feature>
<feature type="domain" description="G-protein coupled receptors family 1 profile" evidence="14">
    <location>
        <begin position="40"/>
        <end position="289"/>
    </location>
</feature>
<evidence type="ECO:0000256" key="9">
    <source>
        <dbReference type="ARBA" id="ARBA00023170"/>
    </source>
</evidence>
<dbReference type="InterPro" id="IPR017452">
    <property type="entry name" value="GPCR_Rhodpsn_7TM"/>
</dbReference>